<reference evidence="7" key="1">
    <citation type="submission" date="2018-05" db="EMBL/GenBank/DDBJ databases">
        <authorList>
            <person name="Lanie J.A."/>
            <person name="Ng W.-L."/>
            <person name="Kazmierczak K.M."/>
            <person name="Andrzejewski T.M."/>
            <person name="Davidsen T.M."/>
            <person name="Wayne K.J."/>
            <person name="Tettelin H."/>
            <person name="Glass J.I."/>
            <person name="Rusch D."/>
            <person name="Podicherti R."/>
            <person name="Tsui H.-C.T."/>
            <person name="Winkler M.E."/>
        </authorList>
    </citation>
    <scope>NUCLEOTIDE SEQUENCE</scope>
</reference>
<dbReference type="InterPro" id="IPR015421">
    <property type="entry name" value="PyrdxlP-dep_Trfase_major"/>
</dbReference>
<protein>
    <recommendedName>
        <fullName evidence="6">Aminotransferase class I/classII large domain-containing protein</fullName>
    </recommendedName>
</protein>
<comment type="similarity">
    <text evidence="2">Belongs to the class-I pyridoxal-phosphate-dependent aminotransferase family.</text>
</comment>
<dbReference type="EMBL" id="UINC01080256">
    <property type="protein sequence ID" value="SVC23032.1"/>
    <property type="molecule type" value="Genomic_DNA"/>
</dbReference>
<name>A0A382KI48_9ZZZZ</name>
<comment type="cofactor">
    <cofactor evidence="1">
        <name>pyridoxal 5'-phosphate</name>
        <dbReference type="ChEBI" id="CHEBI:597326"/>
    </cofactor>
</comment>
<dbReference type="PANTHER" id="PTHR46383">
    <property type="entry name" value="ASPARTATE AMINOTRANSFERASE"/>
    <property type="match status" value="1"/>
</dbReference>
<dbReference type="Pfam" id="PF00155">
    <property type="entry name" value="Aminotran_1_2"/>
    <property type="match status" value="1"/>
</dbReference>
<dbReference type="GO" id="GO:0006520">
    <property type="term" value="P:amino acid metabolic process"/>
    <property type="evidence" value="ECO:0007669"/>
    <property type="project" value="InterPro"/>
</dbReference>
<evidence type="ECO:0000256" key="4">
    <source>
        <dbReference type="ARBA" id="ARBA00022679"/>
    </source>
</evidence>
<organism evidence="7">
    <name type="scientific">marine metagenome</name>
    <dbReference type="NCBI Taxonomy" id="408172"/>
    <lineage>
        <taxon>unclassified sequences</taxon>
        <taxon>metagenomes</taxon>
        <taxon>ecological metagenomes</taxon>
    </lineage>
</organism>
<keyword evidence="5" id="KW-0663">Pyridoxal phosphate</keyword>
<evidence type="ECO:0000256" key="1">
    <source>
        <dbReference type="ARBA" id="ARBA00001933"/>
    </source>
</evidence>
<feature type="domain" description="Aminotransferase class I/classII large" evidence="6">
    <location>
        <begin position="70"/>
        <end position="391"/>
    </location>
</feature>
<dbReference type="AlphaFoldDB" id="A0A382KI48"/>
<dbReference type="InterPro" id="IPR004839">
    <property type="entry name" value="Aminotransferase_I/II_large"/>
</dbReference>
<dbReference type="CDD" id="cd00609">
    <property type="entry name" value="AAT_like"/>
    <property type="match status" value="1"/>
</dbReference>
<dbReference type="InterPro" id="IPR050596">
    <property type="entry name" value="AspAT/PAT-like"/>
</dbReference>
<evidence type="ECO:0000313" key="7">
    <source>
        <dbReference type="EMBL" id="SVC23032.1"/>
    </source>
</evidence>
<evidence type="ECO:0000259" key="6">
    <source>
        <dbReference type="Pfam" id="PF00155"/>
    </source>
</evidence>
<dbReference type="GO" id="GO:0030170">
    <property type="term" value="F:pyridoxal phosphate binding"/>
    <property type="evidence" value="ECO:0007669"/>
    <property type="project" value="InterPro"/>
</dbReference>
<keyword evidence="4" id="KW-0808">Transferase</keyword>
<dbReference type="InterPro" id="IPR015422">
    <property type="entry name" value="PyrdxlP-dep_Trfase_small"/>
</dbReference>
<dbReference type="SUPFAM" id="SSF53383">
    <property type="entry name" value="PLP-dependent transferases"/>
    <property type="match status" value="1"/>
</dbReference>
<dbReference type="Gene3D" id="3.90.1150.10">
    <property type="entry name" value="Aspartate Aminotransferase, domain 1"/>
    <property type="match status" value="1"/>
</dbReference>
<accession>A0A382KI48</accession>
<dbReference type="GO" id="GO:0008483">
    <property type="term" value="F:transaminase activity"/>
    <property type="evidence" value="ECO:0007669"/>
    <property type="project" value="UniProtKB-KW"/>
</dbReference>
<gene>
    <name evidence="7" type="ORF">METZ01_LOCUS275886</name>
</gene>
<evidence type="ECO:0000256" key="3">
    <source>
        <dbReference type="ARBA" id="ARBA00022576"/>
    </source>
</evidence>
<keyword evidence="3" id="KW-0032">Aminotransferase</keyword>
<dbReference type="InterPro" id="IPR015424">
    <property type="entry name" value="PyrdxlP-dep_Trfase"/>
</dbReference>
<evidence type="ECO:0000256" key="2">
    <source>
        <dbReference type="ARBA" id="ARBA00007441"/>
    </source>
</evidence>
<proteinExistence type="inferred from homology"/>
<feature type="non-terminal residue" evidence="7">
    <location>
        <position position="404"/>
    </location>
</feature>
<sequence length="404" mass="46012">MDNLSRLSEKAKKFKDEISPVSEILRYADLDYIKGIIKNPEDLISFAGGWVNHNAPEKLRNAYKTISSDVDLFHISGGYSTTLGEREFKKAICKFEKKLYDMEIDEGEIAVGSGSTQLTIDVLRVLLNPKDKILLLDPTYVNFLPQLMSGFSDIEILRFPVIDEKEWKFVADEKIDELSNFILNEKPKIILLTSPDNPTSKILSDKLIKKILESIKKVDGFLIIDFAYKELVYEDKLPSYFSWSPNENFILLRSNSKWCRGLGRRLGWVEAPKFVIDAMESIQSSTILCPDTLHQMALTKFINDSIDNNMLTDYISETKKMYKHAAKKTTDLIKQNLKFKIIEPDGGLYIFMKVDTDGQEFVQEMLKKTGVLFIPGWGFGNTGKNAVRVSFGPLVNNISKIEEG</sequence>
<dbReference type="Gene3D" id="3.40.640.10">
    <property type="entry name" value="Type I PLP-dependent aspartate aminotransferase-like (Major domain)"/>
    <property type="match status" value="1"/>
</dbReference>
<evidence type="ECO:0000256" key="5">
    <source>
        <dbReference type="ARBA" id="ARBA00022898"/>
    </source>
</evidence>
<dbReference type="PANTHER" id="PTHR46383:SF1">
    <property type="entry name" value="ASPARTATE AMINOTRANSFERASE"/>
    <property type="match status" value="1"/>
</dbReference>